<evidence type="ECO:0000313" key="2">
    <source>
        <dbReference type="Proteomes" id="UP001283361"/>
    </source>
</evidence>
<name>A0AAE1DGN2_9GAST</name>
<sequence>MYRYRSRSSVLVTAWCEEFGRSTRKPGGTSHHYGGKRGARLVSPATTRDTVENCVDLSPPFLLGPQYCTSHH</sequence>
<dbReference type="Proteomes" id="UP001283361">
    <property type="component" value="Unassembled WGS sequence"/>
</dbReference>
<reference evidence="1" key="1">
    <citation type="journal article" date="2023" name="G3 (Bethesda)">
        <title>A reference genome for the long-term kleptoplast-retaining sea slug Elysia crispata morphotype clarki.</title>
        <authorList>
            <person name="Eastman K.E."/>
            <person name="Pendleton A.L."/>
            <person name="Shaikh M.A."/>
            <person name="Suttiyut T."/>
            <person name="Ogas R."/>
            <person name="Tomko P."/>
            <person name="Gavelis G."/>
            <person name="Widhalm J.R."/>
            <person name="Wisecaver J.H."/>
        </authorList>
    </citation>
    <scope>NUCLEOTIDE SEQUENCE</scope>
    <source>
        <strain evidence="1">ECLA1</strain>
    </source>
</reference>
<gene>
    <name evidence="1" type="ORF">RRG08_061966</name>
</gene>
<dbReference type="EMBL" id="JAWDGP010003871">
    <property type="protein sequence ID" value="KAK3769994.1"/>
    <property type="molecule type" value="Genomic_DNA"/>
</dbReference>
<keyword evidence="2" id="KW-1185">Reference proteome</keyword>
<proteinExistence type="predicted"/>
<organism evidence="1 2">
    <name type="scientific">Elysia crispata</name>
    <name type="common">lettuce slug</name>
    <dbReference type="NCBI Taxonomy" id="231223"/>
    <lineage>
        <taxon>Eukaryota</taxon>
        <taxon>Metazoa</taxon>
        <taxon>Spiralia</taxon>
        <taxon>Lophotrochozoa</taxon>
        <taxon>Mollusca</taxon>
        <taxon>Gastropoda</taxon>
        <taxon>Heterobranchia</taxon>
        <taxon>Euthyneura</taxon>
        <taxon>Panpulmonata</taxon>
        <taxon>Sacoglossa</taxon>
        <taxon>Placobranchoidea</taxon>
        <taxon>Plakobranchidae</taxon>
        <taxon>Elysia</taxon>
    </lineage>
</organism>
<dbReference type="AlphaFoldDB" id="A0AAE1DGN2"/>
<protein>
    <submittedName>
        <fullName evidence="1">Uncharacterized protein</fullName>
    </submittedName>
</protein>
<accession>A0AAE1DGN2</accession>
<comment type="caution">
    <text evidence="1">The sequence shown here is derived from an EMBL/GenBank/DDBJ whole genome shotgun (WGS) entry which is preliminary data.</text>
</comment>
<evidence type="ECO:0000313" key="1">
    <source>
        <dbReference type="EMBL" id="KAK3769994.1"/>
    </source>
</evidence>